<gene>
    <name evidence="1" type="ORF">EURHEDRAFT_415014</name>
</gene>
<reference evidence="2" key="1">
    <citation type="journal article" date="2014" name="Nat. Commun.">
        <title>Genomic adaptations of the halophilic Dead Sea filamentous fungus Eurotium rubrum.</title>
        <authorList>
            <person name="Kis-Papo T."/>
            <person name="Weig A.R."/>
            <person name="Riley R."/>
            <person name="Persoh D."/>
            <person name="Salamov A."/>
            <person name="Sun H."/>
            <person name="Lipzen A."/>
            <person name="Wasser S.P."/>
            <person name="Rambold G."/>
            <person name="Grigoriev I.V."/>
            <person name="Nevo E."/>
        </authorList>
    </citation>
    <scope>NUCLEOTIDE SEQUENCE [LARGE SCALE GENOMIC DNA]</scope>
    <source>
        <strain evidence="2">CBS 135680</strain>
    </source>
</reference>
<evidence type="ECO:0000313" key="1">
    <source>
        <dbReference type="EMBL" id="EYE92664.1"/>
    </source>
</evidence>
<dbReference type="OrthoDB" id="10542414at2759"/>
<name>A0A017S7S1_ASPRC</name>
<dbReference type="GeneID" id="63697704"/>
<dbReference type="RefSeq" id="XP_040636352.1">
    <property type="nucleotide sequence ID" value="XM_040782580.1"/>
</dbReference>
<organism evidence="1 2">
    <name type="scientific">Aspergillus ruber (strain CBS 135680)</name>
    <dbReference type="NCBI Taxonomy" id="1388766"/>
    <lineage>
        <taxon>Eukaryota</taxon>
        <taxon>Fungi</taxon>
        <taxon>Dikarya</taxon>
        <taxon>Ascomycota</taxon>
        <taxon>Pezizomycotina</taxon>
        <taxon>Eurotiomycetes</taxon>
        <taxon>Eurotiomycetidae</taxon>
        <taxon>Eurotiales</taxon>
        <taxon>Aspergillaceae</taxon>
        <taxon>Aspergillus</taxon>
        <taxon>Aspergillus subgen. Aspergillus</taxon>
    </lineage>
</organism>
<dbReference type="Proteomes" id="UP000019804">
    <property type="component" value="Unassembled WGS sequence"/>
</dbReference>
<evidence type="ECO:0000313" key="2">
    <source>
        <dbReference type="Proteomes" id="UP000019804"/>
    </source>
</evidence>
<proteinExistence type="predicted"/>
<accession>A0A017S7S1</accession>
<dbReference type="HOGENOM" id="CLU_2775525_0_0_1"/>
<protein>
    <submittedName>
        <fullName evidence="1">Uncharacterized protein</fullName>
    </submittedName>
</protein>
<dbReference type="EMBL" id="KK088435">
    <property type="protein sequence ID" value="EYE92664.1"/>
    <property type="molecule type" value="Genomic_DNA"/>
</dbReference>
<keyword evidence="2" id="KW-1185">Reference proteome</keyword>
<dbReference type="AlphaFoldDB" id="A0A017S7S1"/>
<sequence>MESGCNGEEAARIGKMLAICLDSCAAGFTICVIGYKLNSFLNYCSRQREYQIWREKKRNLSTGKGDFHP</sequence>